<dbReference type="AlphaFoldDB" id="A0A937AA66"/>
<sequence>MEQFVDFNFRANYFSSGPITKDTKEVWFVLHGYGQLAKYFINKFKDISSHERVIIAPGGLSRFYLKGFNGRVGSTWMTKEDRLLDIDNYVNYLQAVYAHVSNDFSQSHNIKITFLGFSQGGATVTRWIQRFEDDFERLILWAGSFPHDMDIAKVGDKLKGKKVQMIRGTEDQFVNDKAKEEQQRFIDALNIEVEHITFKGEHDIDNDTLIKVANQAV</sequence>
<dbReference type="SUPFAM" id="SSF53474">
    <property type="entry name" value="alpha/beta-Hydrolases"/>
    <property type="match status" value="1"/>
</dbReference>
<gene>
    <name evidence="2" type="ORF">JKP34_14455</name>
</gene>
<keyword evidence="3" id="KW-1185">Reference proteome</keyword>
<protein>
    <recommendedName>
        <fullName evidence="1">Phospholipase/carboxylesterase/thioesterase domain-containing protein</fullName>
    </recommendedName>
</protein>
<dbReference type="EMBL" id="JAERQG010000004">
    <property type="protein sequence ID" value="MBL0766465.1"/>
    <property type="molecule type" value="Genomic_DNA"/>
</dbReference>
<dbReference type="Gene3D" id="3.40.50.1820">
    <property type="entry name" value="alpha/beta hydrolase"/>
    <property type="match status" value="1"/>
</dbReference>
<dbReference type="InterPro" id="IPR003140">
    <property type="entry name" value="PLipase/COase/thioEstase"/>
</dbReference>
<evidence type="ECO:0000313" key="3">
    <source>
        <dbReference type="Proteomes" id="UP000642920"/>
    </source>
</evidence>
<dbReference type="GO" id="GO:0016787">
    <property type="term" value="F:hydrolase activity"/>
    <property type="evidence" value="ECO:0007669"/>
    <property type="project" value="InterPro"/>
</dbReference>
<reference evidence="2" key="1">
    <citation type="submission" date="2021-01" db="EMBL/GenBank/DDBJ databases">
        <title>Marivirga sp. nov., isolated from intertidal surface sediments.</title>
        <authorList>
            <person name="Zhang M."/>
        </authorList>
    </citation>
    <scope>NUCLEOTIDE SEQUENCE</scope>
    <source>
        <strain evidence="2">SM1354</strain>
    </source>
</reference>
<proteinExistence type="predicted"/>
<dbReference type="InterPro" id="IPR029058">
    <property type="entry name" value="AB_hydrolase_fold"/>
</dbReference>
<comment type="caution">
    <text evidence="2">The sequence shown here is derived from an EMBL/GenBank/DDBJ whole genome shotgun (WGS) entry which is preliminary data.</text>
</comment>
<dbReference type="Pfam" id="PF02230">
    <property type="entry name" value="Abhydrolase_2"/>
    <property type="match status" value="1"/>
</dbReference>
<feature type="domain" description="Phospholipase/carboxylesterase/thioesterase" evidence="1">
    <location>
        <begin position="25"/>
        <end position="213"/>
    </location>
</feature>
<name>A0A937AA66_9BACT</name>
<evidence type="ECO:0000259" key="1">
    <source>
        <dbReference type="Pfam" id="PF02230"/>
    </source>
</evidence>
<organism evidence="2 3">
    <name type="scientific">Marivirga atlantica</name>
    <dbReference type="NCBI Taxonomy" id="1548457"/>
    <lineage>
        <taxon>Bacteria</taxon>
        <taxon>Pseudomonadati</taxon>
        <taxon>Bacteroidota</taxon>
        <taxon>Cytophagia</taxon>
        <taxon>Cytophagales</taxon>
        <taxon>Marivirgaceae</taxon>
        <taxon>Marivirga</taxon>
    </lineage>
</organism>
<accession>A0A937AA66</accession>
<evidence type="ECO:0000313" key="2">
    <source>
        <dbReference type="EMBL" id="MBL0766465.1"/>
    </source>
</evidence>
<dbReference type="RefSeq" id="WP_201923009.1">
    <property type="nucleotide sequence ID" value="NZ_JAERQG010000004.1"/>
</dbReference>
<dbReference type="Proteomes" id="UP000642920">
    <property type="component" value="Unassembled WGS sequence"/>
</dbReference>